<dbReference type="InterPro" id="IPR027417">
    <property type="entry name" value="P-loop_NTPase"/>
</dbReference>
<keyword evidence="4" id="KW-1185">Reference proteome</keyword>
<evidence type="ECO:0000256" key="1">
    <source>
        <dbReference type="SAM" id="MobiDB-lite"/>
    </source>
</evidence>
<organism evidence="3 4">
    <name type="scientific">Candidatus Reidiella endopervernicosa</name>
    <dbReference type="NCBI Taxonomy" id="2738883"/>
    <lineage>
        <taxon>Bacteria</taxon>
        <taxon>Pseudomonadati</taxon>
        <taxon>Pseudomonadota</taxon>
        <taxon>Gammaproteobacteria</taxon>
        <taxon>Candidatus Reidiella</taxon>
    </lineage>
</organism>
<evidence type="ECO:0000259" key="2">
    <source>
        <dbReference type="Pfam" id="PF12705"/>
    </source>
</evidence>
<gene>
    <name evidence="3" type="ORF">HUE57_14685</name>
</gene>
<feature type="domain" description="PD-(D/E)XK endonuclease-like" evidence="2">
    <location>
        <begin position="707"/>
        <end position="963"/>
    </location>
</feature>
<feature type="region of interest" description="Disordered" evidence="1">
    <location>
        <begin position="682"/>
        <end position="702"/>
    </location>
</feature>
<dbReference type="Gene3D" id="3.90.320.10">
    <property type="match status" value="1"/>
</dbReference>
<dbReference type="AlphaFoldDB" id="A0A6N0HYX2"/>
<evidence type="ECO:0000313" key="3">
    <source>
        <dbReference type="EMBL" id="QKQ27386.1"/>
    </source>
</evidence>
<evidence type="ECO:0000313" key="4">
    <source>
        <dbReference type="Proteomes" id="UP000509658"/>
    </source>
</evidence>
<accession>A0A6N0HYX2</accession>
<dbReference type="SUPFAM" id="SSF52540">
    <property type="entry name" value="P-loop containing nucleoside triphosphate hydrolases"/>
    <property type="match status" value="1"/>
</dbReference>
<dbReference type="InterPro" id="IPR038726">
    <property type="entry name" value="PDDEXK_AddAB-type"/>
</dbReference>
<dbReference type="Proteomes" id="UP000509658">
    <property type="component" value="Chromosome"/>
</dbReference>
<name>A0A6N0HYX2_9GAMM</name>
<proteinExistence type="predicted"/>
<protein>
    <submittedName>
        <fullName evidence="3">PD-(D/E)XK nuclease family protein</fullName>
    </submittedName>
</protein>
<dbReference type="Pfam" id="PF12705">
    <property type="entry name" value="PDDEXK_1"/>
    <property type="match status" value="1"/>
</dbReference>
<dbReference type="InterPro" id="IPR011604">
    <property type="entry name" value="PDDEXK-like_dom_sf"/>
</dbReference>
<dbReference type="KEGG" id="rev:HUE57_14685"/>
<sequence>MNLRLPNAPITLLPRTEKALSVTAERILQNHHERLPDLSSVVVILPDLQAAPRLRRALQQGAEIRGHSALLGPTIETLSGWLSDTPIECGEVPGSIGRELMLVEALREHNSLFGTASPWLLCDSLIELFDELTLQQQPLPDSLDTFTDQLTAAYALTKSSSSLGREAKLVHTLWQAWHEQHQAEGKCDVSQAKLLQIAAKLTEESGDQHLYLCGSTQFKAAELELIKQRLLQGQADLILQGALTEVRYHPDATVTSLLSRLSDIDRENRPTESPFSQLLNTLYNHGSLPIGQRAEQFAASYPESPVTDRIKIVEANGSEQEAIAVDIQVRRWLLHDKRESIAVVTEDRRLARRVRALLERSGITINDSAGWALSTTSAAAALERWLETVEEDFAQQPLIDLLKSPFVFPEQAEAERLATLYRLEQDIIQRENIARGLERYRRHLHYRQRRLNWSNEITTSIEQLLDRLADAAGPLLKLIDGQRHKPERYLEALQESMKRLGMSSAFDHDLAGARVSQVIATLLAALPGRHLPMEWEEFRVWLGRSLETHNFRLRDGAAPVELISLAQSTLGEYDGVIIAGCDQEHLPGSGGHSPFFNDQVRRELGLTTRLDRTNEQFHHFRNLLEAAPAICLTLRREQDGEEIIPSPWLESLRTFHLSAYDDALLDQQLMALLNEPRNQMIRCDTDESPAPVERPTPQLPRGIMPESFSASSHQRLIDCPYRFFAADGLRLKPLEEIREALAKSDYGERVHRCLQAFHGDIEGLPGPYREAFTKTNRQQALELLIAISNTVFASDLEDNFQHRGWLRQWLSTIPSYIDWQIDHAEQWRVKGVEQKVEQRTMGGVALNGRLDRIDQGSEGLDIIDYKSGGAPKQIDVESGEAVQLPTYAMLMSEPVNRVEYLMLDSSRGTRTGAALEGDDLTELALENSERLEALQGMILEGHPLTAWGDNKTCSYCEMDGICRKAAWNHFEPDSSD</sequence>
<dbReference type="EMBL" id="CP054491">
    <property type="protein sequence ID" value="QKQ27386.1"/>
    <property type="molecule type" value="Genomic_DNA"/>
</dbReference>
<dbReference type="RefSeq" id="WP_078485024.1">
    <property type="nucleotide sequence ID" value="NZ_CP054491.1"/>
</dbReference>
<reference evidence="3 4" key="1">
    <citation type="submission" date="2020-05" db="EMBL/GenBank/DDBJ databases">
        <title>Horizontal transmission and recombination maintain forever young bacterial symbiont genomes.</title>
        <authorList>
            <person name="Russell S.L."/>
            <person name="Pepper-Tunick E."/>
            <person name="Svedberg J."/>
            <person name="Byrne A."/>
            <person name="Ruelas Castillo J."/>
            <person name="Vollmers C."/>
            <person name="Beinart R.A."/>
            <person name="Corbett-Detig R."/>
        </authorList>
    </citation>
    <scope>NUCLEOTIDE SEQUENCE [LARGE SCALE GENOMIC DNA]</scope>
    <source>
        <strain evidence="3">Santa_Monica_outfall</strain>
    </source>
</reference>